<proteinExistence type="predicted"/>
<feature type="signal peptide" evidence="1">
    <location>
        <begin position="1"/>
        <end position="19"/>
    </location>
</feature>
<evidence type="ECO:0000313" key="2">
    <source>
        <dbReference type="EMBL" id="MBZ4038209.1"/>
    </source>
</evidence>
<keyword evidence="3" id="KW-1185">Reference proteome</keyword>
<evidence type="ECO:0000256" key="1">
    <source>
        <dbReference type="SAM" id="SignalP"/>
    </source>
</evidence>
<dbReference type="Proteomes" id="UP001430954">
    <property type="component" value="Unassembled WGS sequence"/>
</dbReference>
<feature type="chain" id="PRO_5045404161" evidence="1">
    <location>
        <begin position="20"/>
        <end position="279"/>
    </location>
</feature>
<accession>A0ABS7T2W8</accession>
<organism evidence="2 3">
    <name type="scientific">Novilysobacter selenitireducens</name>
    <dbReference type="NCBI Taxonomy" id="2872639"/>
    <lineage>
        <taxon>Bacteria</taxon>
        <taxon>Pseudomonadati</taxon>
        <taxon>Pseudomonadota</taxon>
        <taxon>Gammaproteobacteria</taxon>
        <taxon>Lysobacterales</taxon>
        <taxon>Lysobacteraceae</taxon>
        <taxon>Novilysobacter</taxon>
    </lineage>
</organism>
<sequence length="279" mass="30038">MARTWIGLFLALVTLPAFAGGPGAVRKQVESSMLVKGTIDVNADGSVAGHALEQPDKLPPGVVDLVTQAVRAWRFGPVKLREGEAYARAGVSVRVVAKKVDEDGFIVEVRGAQFSEARPGESVTADKMSPPPYPRGLGASGIGGEVYLIVKVGRSGEVEDVVAEQVNLFTLGSESQIARWRDQLAKSAVRAARQWTFSPPTKGAYVDRPFWLARVPVAYHVTGRHRQAQYGQWQAYVPGPHLGNPWYRDESAPDADAIAAGNVQPVDNAFRLLTPMQGG</sequence>
<name>A0ABS7T2W8_9GAMM</name>
<dbReference type="EMBL" id="JAINZW010000001">
    <property type="protein sequence ID" value="MBZ4038209.1"/>
    <property type="molecule type" value="Genomic_DNA"/>
</dbReference>
<dbReference type="Gene3D" id="3.30.1150.10">
    <property type="match status" value="1"/>
</dbReference>
<keyword evidence="1" id="KW-0732">Signal</keyword>
<protein>
    <submittedName>
        <fullName evidence="2">Energy transducer TonB</fullName>
    </submittedName>
</protein>
<comment type="caution">
    <text evidence="2">The sequence shown here is derived from an EMBL/GenBank/DDBJ whole genome shotgun (WGS) entry which is preliminary data.</text>
</comment>
<reference evidence="2 3" key="1">
    <citation type="submission" date="2021-09" db="EMBL/GenBank/DDBJ databases">
        <title>Lysobacter sp. 13A isolated from the river sediment.</title>
        <authorList>
            <person name="Liu H."/>
            <person name="Li S."/>
            <person name="Mao S."/>
        </authorList>
    </citation>
    <scope>NUCLEOTIDE SEQUENCE [LARGE SCALE GENOMIC DNA]</scope>
    <source>
        <strain evidence="2 3">13A</strain>
    </source>
</reference>
<dbReference type="SUPFAM" id="SSF74653">
    <property type="entry name" value="TolA/TonB C-terminal domain"/>
    <property type="match status" value="1"/>
</dbReference>
<gene>
    <name evidence="2" type="ORF">K6753_01495</name>
</gene>
<evidence type="ECO:0000313" key="3">
    <source>
        <dbReference type="Proteomes" id="UP001430954"/>
    </source>
</evidence>